<accession>A0A067MFP5</accession>
<dbReference type="Proteomes" id="UP000027195">
    <property type="component" value="Unassembled WGS sequence"/>
</dbReference>
<feature type="compositionally biased region" description="Acidic residues" evidence="1">
    <location>
        <begin position="55"/>
        <end position="65"/>
    </location>
</feature>
<dbReference type="InParanoid" id="A0A067MFP5"/>
<protein>
    <submittedName>
        <fullName evidence="2">Uncharacterized protein</fullName>
    </submittedName>
</protein>
<organism evidence="2 3">
    <name type="scientific">Botryobasidium botryosum (strain FD-172 SS1)</name>
    <dbReference type="NCBI Taxonomy" id="930990"/>
    <lineage>
        <taxon>Eukaryota</taxon>
        <taxon>Fungi</taxon>
        <taxon>Dikarya</taxon>
        <taxon>Basidiomycota</taxon>
        <taxon>Agaricomycotina</taxon>
        <taxon>Agaricomycetes</taxon>
        <taxon>Cantharellales</taxon>
        <taxon>Botryobasidiaceae</taxon>
        <taxon>Botryobasidium</taxon>
    </lineage>
</organism>
<name>A0A067MFP5_BOTB1</name>
<gene>
    <name evidence="2" type="ORF">BOTBODRAFT_33543</name>
</gene>
<dbReference type="AlphaFoldDB" id="A0A067MFP5"/>
<reference evidence="3" key="1">
    <citation type="journal article" date="2014" name="Proc. Natl. Acad. Sci. U.S.A.">
        <title>Extensive sampling of basidiomycete genomes demonstrates inadequacy of the white-rot/brown-rot paradigm for wood decay fungi.</title>
        <authorList>
            <person name="Riley R."/>
            <person name="Salamov A.A."/>
            <person name="Brown D.W."/>
            <person name="Nagy L.G."/>
            <person name="Floudas D."/>
            <person name="Held B.W."/>
            <person name="Levasseur A."/>
            <person name="Lombard V."/>
            <person name="Morin E."/>
            <person name="Otillar R."/>
            <person name="Lindquist E.A."/>
            <person name="Sun H."/>
            <person name="LaButti K.M."/>
            <person name="Schmutz J."/>
            <person name="Jabbour D."/>
            <person name="Luo H."/>
            <person name="Baker S.E."/>
            <person name="Pisabarro A.G."/>
            <person name="Walton J.D."/>
            <person name="Blanchette R.A."/>
            <person name="Henrissat B."/>
            <person name="Martin F."/>
            <person name="Cullen D."/>
            <person name="Hibbett D.S."/>
            <person name="Grigoriev I.V."/>
        </authorList>
    </citation>
    <scope>NUCLEOTIDE SEQUENCE [LARGE SCALE GENOMIC DNA]</scope>
    <source>
        <strain evidence="3">FD-172 SS1</strain>
    </source>
</reference>
<feature type="region of interest" description="Disordered" evidence="1">
    <location>
        <begin position="1"/>
        <end position="65"/>
    </location>
</feature>
<evidence type="ECO:0000256" key="1">
    <source>
        <dbReference type="SAM" id="MobiDB-lite"/>
    </source>
</evidence>
<keyword evidence="3" id="KW-1185">Reference proteome</keyword>
<evidence type="ECO:0000313" key="2">
    <source>
        <dbReference type="EMBL" id="KDQ13535.1"/>
    </source>
</evidence>
<dbReference type="HOGENOM" id="CLU_2849379_0_0_1"/>
<proteinExistence type="predicted"/>
<dbReference type="EMBL" id="KL198043">
    <property type="protein sequence ID" value="KDQ13535.1"/>
    <property type="molecule type" value="Genomic_DNA"/>
</dbReference>
<feature type="compositionally biased region" description="Basic and acidic residues" evidence="1">
    <location>
        <begin position="1"/>
        <end position="21"/>
    </location>
</feature>
<sequence>MLILVHQDDWDTSSEEKEKPKPAAVGPPKKKGTLKSKLAEKEALKAAQKSAVFDNADDEDNGDDD</sequence>
<evidence type="ECO:0000313" key="3">
    <source>
        <dbReference type="Proteomes" id="UP000027195"/>
    </source>
</evidence>